<dbReference type="CDD" id="cd05379">
    <property type="entry name" value="CAP_bacterial"/>
    <property type="match status" value="1"/>
</dbReference>
<dbReference type="Pfam" id="PF00188">
    <property type="entry name" value="CAP"/>
    <property type="match status" value="1"/>
</dbReference>
<feature type="signal peptide" evidence="1">
    <location>
        <begin position="1"/>
        <end position="23"/>
    </location>
</feature>
<dbReference type="InterPro" id="IPR035940">
    <property type="entry name" value="CAP_sf"/>
</dbReference>
<protein>
    <recommendedName>
        <fullName evidence="6">SCP domain-containing protein</fullName>
    </recommendedName>
</protein>
<feature type="domain" description="SCP" evidence="2">
    <location>
        <begin position="235"/>
        <end position="359"/>
    </location>
</feature>
<evidence type="ECO:0000256" key="1">
    <source>
        <dbReference type="SAM" id="SignalP"/>
    </source>
</evidence>
<name>A0A9D1ZK80_9LACO</name>
<dbReference type="AlphaFoldDB" id="A0A9D1ZK80"/>
<reference evidence="4" key="1">
    <citation type="journal article" date="2021" name="PeerJ">
        <title>Extensive microbial diversity within the chicken gut microbiome revealed by metagenomics and culture.</title>
        <authorList>
            <person name="Gilroy R."/>
            <person name="Ravi A."/>
            <person name="Getino M."/>
            <person name="Pursley I."/>
            <person name="Horton D.L."/>
            <person name="Alikhan N.F."/>
            <person name="Baker D."/>
            <person name="Gharbi K."/>
            <person name="Hall N."/>
            <person name="Watson M."/>
            <person name="Adriaenssens E.M."/>
            <person name="Foster-Nyarko E."/>
            <person name="Jarju S."/>
            <person name="Secka A."/>
            <person name="Antonio M."/>
            <person name="Oren A."/>
            <person name="Chaudhuri R.R."/>
            <person name="La Ragione R."/>
            <person name="Hildebrand F."/>
            <person name="Pallen M.J."/>
        </authorList>
    </citation>
    <scope>NUCLEOTIDE SEQUENCE</scope>
    <source>
        <strain evidence="4">3204</strain>
    </source>
</reference>
<evidence type="ECO:0000259" key="3">
    <source>
        <dbReference type="Pfam" id="PF03217"/>
    </source>
</evidence>
<keyword evidence="1" id="KW-0732">Signal</keyword>
<dbReference type="PANTHER" id="PTHR31157:SF1">
    <property type="entry name" value="SCP DOMAIN-CONTAINING PROTEIN"/>
    <property type="match status" value="1"/>
</dbReference>
<feature type="domain" description="S-layer protein C-terminal" evidence="3">
    <location>
        <begin position="43"/>
        <end position="88"/>
    </location>
</feature>
<dbReference type="Pfam" id="PF03217">
    <property type="entry name" value="SlpA"/>
    <property type="match status" value="1"/>
</dbReference>
<evidence type="ECO:0000313" key="4">
    <source>
        <dbReference type="EMBL" id="HIY91686.1"/>
    </source>
</evidence>
<evidence type="ECO:0000313" key="5">
    <source>
        <dbReference type="Proteomes" id="UP000824013"/>
    </source>
</evidence>
<reference evidence="4" key="2">
    <citation type="submission" date="2021-04" db="EMBL/GenBank/DDBJ databases">
        <authorList>
            <person name="Gilroy R."/>
        </authorList>
    </citation>
    <scope>NUCLEOTIDE SEQUENCE</scope>
    <source>
        <strain evidence="4">3204</strain>
    </source>
</reference>
<accession>A0A9D1ZK80</accession>
<proteinExistence type="predicted"/>
<comment type="caution">
    <text evidence="4">The sequence shown here is derived from an EMBL/GenBank/DDBJ whole genome shotgun (WGS) entry which is preliminary data.</text>
</comment>
<evidence type="ECO:0008006" key="6">
    <source>
        <dbReference type="Google" id="ProtNLM"/>
    </source>
</evidence>
<feature type="chain" id="PRO_5039226614" description="SCP domain-containing protein" evidence="1">
    <location>
        <begin position="24"/>
        <end position="366"/>
    </location>
</feature>
<dbReference type="EMBL" id="DXCM01000018">
    <property type="protein sequence ID" value="HIY91686.1"/>
    <property type="molecule type" value="Genomic_DNA"/>
</dbReference>
<evidence type="ECO:0000259" key="2">
    <source>
        <dbReference type="Pfam" id="PF00188"/>
    </source>
</evidence>
<dbReference type="SUPFAM" id="SSF55797">
    <property type="entry name" value="PR-1-like"/>
    <property type="match status" value="1"/>
</dbReference>
<gene>
    <name evidence="4" type="ORF">H9820_01925</name>
</gene>
<sequence>MKFNTKSASVIAALAMATTGVLALNQTNADAATVATTHPGTYSSLYRSNGTIIANRALGPDTPWRVGKILTINGEKMYQVATNEYLRARDSSLNGKFKPQQSTTKLVGTAKTRLALYDRPQSSMASRSLGKGTSWQIGKIFKNKQGITFVQVSTNEYANAADMTFNQTLPTPTYIEDFGMGNNFNGPTTDPNTNYNINTDPNAPIIDPHPEYNNSNQSETVTPNLSEVQSAVFASINAERQSKGISPLIQDSSLTKAASIRVEETTRKFGHTRPNGTNAQTVLTEVGNSSTYYGENLFGTPWDQLSVRTPEHYAKVVMDNYRGEMSGSNTTSNHYTNLMLPSFNKVGIGVYQTSDGVVYVAEEFTN</sequence>
<dbReference type="Proteomes" id="UP000824013">
    <property type="component" value="Unassembled WGS sequence"/>
</dbReference>
<organism evidence="4 5">
    <name type="scientific">Candidatus Companilactobacillus pullicola</name>
    <dbReference type="NCBI Taxonomy" id="2838523"/>
    <lineage>
        <taxon>Bacteria</taxon>
        <taxon>Bacillati</taxon>
        <taxon>Bacillota</taxon>
        <taxon>Bacilli</taxon>
        <taxon>Lactobacillales</taxon>
        <taxon>Lactobacillaceae</taxon>
        <taxon>Companilactobacillus</taxon>
    </lineage>
</organism>
<dbReference type="InterPro" id="IPR014044">
    <property type="entry name" value="CAP_dom"/>
</dbReference>
<dbReference type="InterPro" id="IPR024968">
    <property type="entry name" value="SlpA_C_lactobacillus"/>
</dbReference>
<dbReference type="PANTHER" id="PTHR31157">
    <property type="entry name" value="SCP DOMAIN-CONTAINING PROTEIN"/>
    <property type="match status" value="1"/>
</dbReference>
<dbReference type="Gene3D" id="3.40.33.10">
    <property type="entry name" value="CAP"/>
    <property type="match status" value="1"/>
</dbReference>